<dbReference type="Proteomes" id="UP000324222">
    <property type="component" value="Unassembled WGS sequence"/>
</dbReference>
<evidence type="ECO:0000256" key="1">
    <source>
        <dbReference type="SAM" id="MobiDB-lite"/>
    </source>
</evidence>
<evidence type="ECO:0000313" key="2">
    <source>
        <dbReference type="EMBL" id="MPC63207.1"/>
    </source>
</evidence>
<reference evidence="2 3" key="1">
    <citation type="submission" date="2019-05" db="EMBL/GenBank/DDBJ databases">
        <title>Another draft genome of Portunus trituberculatus and its Hox gene families provides insights of decapod evolution.</title>
        <authorList>
            <person name="Jeong J.-H."/>
            <person name="Song I."/>
            <person name="Kim S."/>
            <person name="Choi T."/>
            <person name="Kim D."/>
            <person name="Ryu S."/>
            <person name="Kim W."/>
        </authorList>
    </citation>
    <scope>NUCLEOTIDE SEQUENCE [LARGE SCALE GENOMIC DNA]</scope>
    <source>
        <tissue evidence="2">Muscle</tissue>
    </source>
</reference>
<organism evidence="2 3">
    <name type="scientific">Portunus trituberculatus</name>
    <name type="common">Swimming crab</name>
    <name type="synonym">Neptunus trituberculatus</name>
    <dbReference type="NCBI Taxonomy" id="210409"/>
    <lineage>
        <taxon>Eukaryota</taxon>
        <taxon>Metazoa</taxon>
        <taxon>Ecdysozoa</taxon>
        <taxon>Arthropoda</taxon>
        <taxon>Crustacea</taxon>
        <taxon>Multicrustacea</taxon>
        <taxon>Malacostraca</taxon>
        <taxon>Eumalacostraca</taxon>
        <taxon>Eucarida</taxon>
        <taxon>Decapoda</taxon>
        <taxon>Pleocyemata</taxon>
        <taxon>Brachyura</taxon>
        <taxon>Eubrachyura</taxon>
        <taxon>Portunoidea</taxon>
        <taxon>Portunidae</taxon>
        <taxon>Portuninae</taxon>
        <taxon>Portunus</taxon>
    </lineage>
</organism>
<gene>
    <name evidence="2" type="ORF">E2C01_057301</name>
</gene>
<keyword evidence="3" id="KW-1185">Reference proteome</keyword>
<proteinExistence type="predicted"/>
<name>A0A5B7H1H6_PORTR</name>
<comment type="caution">
    <text evidence="2">The sequence shown here is derived from an EMBL/GenBank/DDBJ whole genome shotgun (WGS) entry which is preliminary data.</text>
</comment>
<sequence length="114" mass="12974">MPRRAERGVGRGVVHPKAYAKAYRAQSQEVISAARNANTWRKVLVLSATLPPARKNQCGNSESYKNDGWERVREPRSCEKHPVKRSHRPSSRPFPTSGSSARWKKWQRAVSHVN</sequence>
<accession>A0A5B7H1H6</accession>
<evidence type="ECO:0000313" key="3">
    <source>
        <dbReference type="Proteomes" id="UP000324222"/>
    </source>
</evidence>
<dbReference type="AlphaFoldDB" id="A0A5B7H1H6"/>
<feature type="compositionally biased region" description="Basic and acidic residues" evidence="1">
    <location>
        <begin position="64"/>
        <end position="81"/>
    </location>
</feature>
<protein>
    <submittedName>
        <fullName evidence="2">Uncharacterized protein</fullName>
    </submittedName>
</protein>
<dbReference type="EMBL" id="VSRR010020530">
    <property type="protein sequence ID" value="MPC63207.1"/>
    <property type="molecule type" value="Genomic_DNA"/>
</dbReference>
<feature type="region of interest" description="Disordered" evidence="1">
    <location>
        <begin position="51"/>
        <end position="114"/>
    </location>
</feature>